<feature type="transmembrane region" description="Helical" evidence="1">
    <location>
        <begin position="24"/>
        <end position="47"/>
    </location>
</feature>
<reference evidence="2 3" key="1">
    <citation type="submission" date="2023-07" db="EMBL/GenBank/DDBJ databases">
        <title>The novel representative of Negativicutes class, Anaeroselena agilis gen. nov. sp. nov.</title>
        <authorList>
            <person name="Prokofeva M.I."/>
            <person name="Elcheninov A.G."/>
            <person name="Klyukina A."/>
            <person name="Kublanov I.V."/>
            <person name="Frolov E.N."/>
            <person name="Podosokorskaya O.A."/>
        </authorList>
    </citation>
    <scope>NUCLEOTIDE SEQUENCE [LARGE SCALE GENOMIC DNA]</scope>
    <source>
        <strain evidence="2 3">4137-cl</strain>
    </source>
</reference>
<evidence type="ECO:0000313" key="2">
    <source>
        <dbReference type="EMBL" id="MDT8901873.1"/>
    </source>
</evidence>
<keyword evidence="3" id="KW-1185">Reference proteome</keyword>
<name>A0ABU3NYK3_9FIRM</name>
<comment type="caution">
    <text evidence="2">The sequence shown here is derived from an EMBL/GenBank/DDBJ whole genome shotgun (WGS) entry which is preliminary data.</text>
</comment>
<sequence>MLADILRDQRQQANAKLLARVRAALLRTFLFGAVVYFSGHILAAHLLGRF</sequence>
<accession>A0ABU3NYK3</accession>
<organism evidence="2 3">
    <name type="scientific">Anaeroselena agilis</name>
    <dbReference type="NCBI Taxonomy" id="3063788"/>
    <lineage>
        <taxon>Bacteria</taxon>
        <taxon>Bacillati</taxon>
        <taxon>Bacillota</taxon>
        <taxon>Negativicutes</taxon>
        <taxon>Acetonemataceae</taxon>
        <taxon>Anaeroselena</taxon>
    </lineage>
</organism>
<proteinExistence type="predicted"/>
<dbReference type="Proteomes" id="UP001254848">
    <property type="component" value="Unassembled WGS sequence"/>
</dbReference>
<keyword evidence="1" id="KW-1133">Transmembrane helix</keyword>
<dbReference type="EMBL" id="JAUOZS010000001">
    <property type="protein sequence ID" value="MDT8901873.1"/>
    <property type="molecule type" value="Genomic_DNA"/>
</dbReference>
<keyword evidence="1" id="KW-0812">Transmembrane</keyword>
<keyword evidence="1" id="KW-0472">Membrane</keyword>
<gene>
    <name evidence="2" type="ORF">Q4T40_11500</name>
</gene>
<protein>
    <submittedName>
        <fullName evidence="2">Uncharacterized protein</fullName>
    </submittedName>
</protein>
<evidence type="ECO:0000313" key="3">
    <source>
        <dbReference type="Proteomes" id="UP001254848"/>
    </source>
</evidence>
<dbReference type="RefSeq" id="WP_413780370.1">
    <property type="nucleotide sequence ID" value="NZ_JAUOZS010000001.1"/>
</dbReference>
<evidence type="ECO:0000256" key="1">
    <source>
        <dbReference type="SAM" id="Phobius"/>
    </source>
</evidence>